<dbReference type="InterPro" id="IPR037055">
    <property type="entry name" value="MHC_I-like_Ag-recog_sf"/>
</dbReference>
<dbReference type="InterPro" id="IPR036397">
    <property type="entry name" value="RNaseH_sf"/>
</dbReference>
<comment type="similarity">
    <text evidence="5">Belongs to the MHC class I family.</text>
</comment>
<evidence type="ECO:0000313" key="8">
    <source>
        <dbReference type="Proteomes" id="UP000290572"/>
    </source>
</evidence>
<dbReference type="Pfam" id="PF00129">
    <property type="entry name" value="MHC_I"/>
    <property type="match status" value="1"/>
</dbReference>
<dbReference type="InterPro" id="IPR050208">
    <property type="entry name" value="MHC_class-I_related"/>
</dbReference>
<dbReference type="InterPro" id="IPR007110">
    <property type="entry name" value="Ig-like_dom"/>
</dbReference>
<dbReference type="GO" id="GO:0003676">
    <property type="term" value="F:nucleic acid binding"/>
    <property type="evidence" value="ECO:0007669"/>
    <property type="project" value="InterPro"/>
</dbReference>
<keyword evidence="8" id="KW-1185">Reference proteome</keyword>
<proteinExistence type="inferred from homology"/>
<evidence type="ECO:0000256" key="4">
    <source>
        <dbReference type="ARBA" id="ARBA00023180"/>
    </source>
</evidence>
<keyword evidence="1" id="KW-0812">Transmembrane</keyword>
<dbReference type="InterPro" id="IPR036640">
    <property type="entry name" value="ABC1_TM_sf"/>
</dbReference>
<dbReference type="GO" id="GO:0009897">
    <property type="term" value="C:external side of plasma membrane"/>
    <property type="evidence" value="ECO:0007669"/>
    <property type="project" value="TreeGrafter"/>
</dbReference>
<dbReference type="Pfam" id="PF07654">
    <property type="entry name" value="C1-set"/>
    <property type="match status" value="1"/>
</dbReference>
<dbReference type="Proteomes" id="UP000290572">
    <property type="component" value="Unassembled WGS sequence"/>
</dbReference>
<keyword evidence="4" id="KW-0325">Glycoprotein</keyword>
<dbReference type="AlphaFoldDB" id="A0A498MFV1"/>
<evidence type="ECO:0000256" key="1">
    <source>
        <dbReference type="ARBA" id="ARBA00022692"/>
    </source>
</evidence>
<keyword evidence="3" id="KW-0472">Membrane</keyword>
<evidence type="ECO:0000256" key="3">
    <source>
        <dbReference type="ARBA" id="ARBA00023136"/>
    </source>
</evidence>
<dbReference type="InterPro" id="IPR011161">
    <property type="entry name" value="MHC_I-like_Ag-recog"/>
</dbReference>
<dbReference type="InterPro" id="IPR012337">
    <property type="entry name" value="RNaseH-like_sf"/>
</dbReference>
<dbReference type="InterPro" id="IPR003597">
    <property type="entry name" value="Ig_C1-set"/>
</dbReference>
<dbReference type="GO" id="GO:0005524">
    <property type="term" value="F:ATP binding"/>
    <property type="evidence" value="ECO:0007669"/>
    <property type="project" value="InterPro"/>
</dbReference>
<feature type="domain" description="Ig-like" evidence="6">
    <location>
        <begin position="194"/>
        <end position="229"/>
    </location>
</feature>
<dbReference type="PRINTS" id="PR01638">
    <property type="entry name" value="MHCCLASSI"/>
</dbReference>
<dbReference type="Gene3D" id="3.30.500.10">
    <property type="entry name" value="MHC class I-like antigen recognition-like"/>
    <property type="match status" value="2"/>
</dbReference>
<gene>
    <name evidence="7" type="ORF">ROHU_008578</name>
</gene>
<dbReference type="InterPro" id="IPR058913">
    <property type="entry name" value="Integrase_dom_put"/>
</dbReference>
<reference evidence="7 8" key="1">
    <citation type="submission" date="2018-03" db="EMBL/GenBank/DDBJ databases">
        <title>Draft genome sequence of Rohu Carp (Labeo rohita).</title>
        <authorList>
            <person name="Das P."/>
            <person name="Kushwaha B."/>
            <person name="Joshi C.G."/>
            <person name="Kumar D."/>
            <person name="Nagpure N.S."/>
            <person name="Sahoo L."/>
            <person name="Das S.P."/>
            <person name="Bit A."/>
            <person name="Patnaik S."/>
            <person name="Meher P.K."/>
            <person name="Jayasankar P."/>
            <person name="Koringa P.G."/>
            <person name="Patel N.V."/>
            <person name="Hinsu A.T."/>
            <person name="Kumar R."/>
            <person name="Pandey M."/>
            <person name="Agarwal S."/>
            <person name="Srivastava S."/>
            <person name="Singh M."/>
            <person name="Iquebal M.A."/>
            <person name="Jaiswal S."/>
            <person name="Angadi U.B."/>
            <person name="Kumar N."/>
            <person name="Raza M."/>
            <person name="Shah T.M."/>
            <person name="Rai A."/>
            <person name="Jena J.K."/>
        </authorList>
    </citation>
    <scope>NUCLEOTIDE SEQUENCE [LARGE SCALE GENOMIC DNA]</scope>
    <source>
        <strain evidence="7">DASCIFA01</strain>
        <tissue evidence="7">Testis</tissue>
    </source>
</reference>
<comment type="caution">
    <text evidence="7">The sequence shown here is derived from an EMBL/GenBank/DDBJ whole genome shotgun (WGS) entry which is preliminary data.</text>
</comment>
<dbReference type="SUPFAM" id="SSF53098">
    <property type="entry name" value="Ribonuclease H-like"/>
    <property type="match status" value="1"/>
</dbReference>
<dbReference type="Gene3D" id="1.20.1560.10">
    <property type="entry name" value="ABC transporter type 1, transmembrane domain"/>
    <property type="match status" value="1"/>
</dbReference>
<dbReference type="InterPro" id="IPR013783">
    <property type="entry name" value="Ig-like_fold"/>
</dbReference>
<dbReference type="InterPro" id="IPR001039">
    <property type="entry name" value="MHC_I_a_a1/a2"/>
</dbReference>
<dbReference type="InterPro" id="IPR036179">
    <property type="entry name" value="Ig-like_dom_sf"/>
</dbReference>
<dbReference type="GO" id="GO:0006955">
    <property type="term" value="P:immune response"/>
    <property type="evidence" value="ECO:0007669"/>
    <property type="project" value="TreeGrafter"/>
</dbReference>
<dbReference type="Pfam" id="PF24764">
    <property type="entry name" value="rva_4"/>
    <property type="match status" value="1"/>
</dbReference>
<dbReference type="Gene3D" id="3.30.420.10">
    <property type="entry name" value="Ribonuclease H-like superfamily/Ribonuclease H"/>
    <property type="match status" value="1"/>
</dbReference>
<protein>
    <submittedName>
        <fullName evidence="7">MHC class I alpha chain</fullName>
    </submittedName>
</protein>
<dbReference type="EMBL" id="QBIY01012822">
    <property type="protein sequence ID" value="RXN15877.1"/>
    <property type="molecule type" value="Genomic_DNA"/>
</dbReference>
<dbReference type="InterPro" id="IPR011162">
    <property type="entry name" value="MHC_I/II-like_Ag-recog"/>
</dbReference>
<dbReference type="PANTHER" id="PTHR16675:SF237">
    <property type="entry name" value="MHC CLASS I ANTIGEN TRANSCRIPT VARIANT 1-RELATED"/>
    <property type="match status" value="1"/>
</dbReference>
<sequence>MAAARHFLAGKHSLQYFYTGVSGISDFPQFTAVGLVDDGQFFYFDSNIMRAVPKTEWITQNEGADYWDRQTQIDIGYTQLFRNNIQILKDRFNHSTSTGVHTFQETYGCEWDDQTGETNAFDQFGYDGEDFLSLNLKELRYVSPVMQGIITTHKWNNDRGQLENDKNYFSTVCIDWLKKYVQYGKSSLEKTVSPRVSLLQKSSSSPVACHATGFYPSGVTINWQKNGQDHGDMFIPFYTGKVTDILGEEYQPNCFMSAIFFMGLLSLGRGLDITSVCRHQTNEPISDNVNILLCSLIKSVSILYLMLSLSWKLTLVTFFEAPLIAITQKIYNTHYEVMSLGMQFLMLYYGRQLIRSGHMRKHSLKYYYTGVSGIIDFPEFTAVGLVDDEQFILSSGVSAAEVSLISSHVSFYRFLPQWSNNHLAKKMDKNMDVKIGELLPNEDRTFQKTSAITVTPDEWKNKFICVVKHQGKTANEIRTNSAVILLMVIGVAGFKVYQKKKKLGRCAIDSPVVVHSVDGEVLPRRITDNGLQWASGRLVELDAADEMIAVVEQFLQVQNIGHIQRSAEDAHTYQSNFLRSGGVGRPRRDISVDQLNFLLSLNFTARQVGDILGVSYATVNNRLRWRIVIHGGIDGFSRLVVFLQATNYNRSATVMDQFVNATVQYGVPSRVRCDNGGENNAICLFMEVFRGNGRGSAMRGRSTHNQRIERLWGDVWRGTVNIYHSLFTLLEQDGMIDHMNEKHMWALHYIYLPRLNRDLNIFVNQWNHHRLRTARYMSPYQIFVRGCLALQHRGLTGISGIFHDEPSQRVAAATPNPVPEVQWPEEVTVPDNQFTVTHEHQQQIQQLFDPLSGLGIDVLQELLSFLEVHYP</sequence>
<accession>A0A498MFV1</accession>
<evidence type="ECO:0000256" key="2">
    <source>
        <dbReference type="ARBA" id="ARBA00022989"/>
    </source>
</evidence>
<dbReference type="SUPFAM" id="SSF90123">
    <property type="entry name" value="ABC transporter transmembrane region"/>
    <property type="match status" value="1"/>
</dbReference>
<dbReference type="PANTHER" id="PTHR16675">
    <property type="entry name" value="MHC CLASS I-RELATED"/>
    <property type="match status" value="1"/>
</dbReference>
<keyword evidence="2" id="KW-1133">Transmembrane helix</keyword>
<dbReference type="SUPFAM" id="SSF48726">
    <property type="entry name" value="Immunoglobulin"/>
    <property type="match status" value="2"/>
</dbReference>
<organism evidence="7 8">
    <name type="scientific">Labeo rohita</name>
    <name type="common">Indian major carp</name>
    <name type="synonym">Cyprinus rohita</name>
    <dbReference type="NCBI Taxonomy" id="84645"/>
    <lineage>
        <taxon>Eukaryota</taxon>
        <taxon>Metazoa</taxon>
        <taxon>Chordata</taxon>
        <taxon>Craniata</taxon>
        <taxon>Vertebrata</taxon>
        <taxon>Euteleostomi</taxon>
        <taxon>Actinopterygii</taxon>
        <taxon>Neopterygii</taxon>
        <taxon>Teleostei</taxon>
        <taxon>Ostariophysi</taxon>
        <taxon>Cypriniformes</taxon>
        <taxon>Cyprinidae</taxon>
        <taxon>Labeoninae</taxon>
        <taxon>Labeonini</taxon>
        <taxon>Labeo</taxon>
    </lineage>
</organism>
<dbReference type="SUPFAM" id="SSF54452">
    <property type="entry name" value="MHC antigen-recognition domain"/>
    <property type="match status" value="2"/>
</dbReference>
<dbReference type="PROSITE" id="PS50835">
    <property type="entry name" value="IG_LIKE"/>
    <property type="match status" value="1"/>
</dbReference>
<name>A0A498MFV1_LABRO</name>
<evidence type="ECO:0000313" key="7">
    <source>
        <dbReference type="EMBL" id="RXN15877.1"/>
    </source>
</evidence>
<dbReference type="Gene3D" id="2.60.40.10">
    <property type="entry name" value="Immunoglobulins"/>
    <property type="match status" value="2"/>
</dbReference>
<dbReference type="FunFam" id="3.30.500.10:FF:000001">
    <property type="entry name" value="H-2 class I histocompatibility antigen, alpha chain"/>
    <property type="match status" value="1"/>
</dbReference>
<dbReference type="GO" id="GO:0005615">
    <property type="term" value="C:extracellular space"/>
    <property type="evidence" value="ECO:0007669"/>
    <property type="project" value="TreeGrafter"/>
</dbReference>
<evidence type="ECO:0000259" key="6">
    <source>
        <dbReference type="PROSITE" id="PS50835"/>
    </source>
</evidence>
<evidence type="ECO:0000256" key="5">
    <source>
        <dbReference type="RuleBase" id="RU004439"/>
    </source>
</evidence>